<dbReference type="HOGENOM" id="CLU_1353430_0_0_11"/>
<dbReference type="Pfam" id="PF13563">
    <property type="entry name" value="2_5_RNA_ligase2"/>
    <property type="match status" value="1"/>
</dbReference>
<accession>G8RIM1</accession>
<sequence>MSKVCETSRVAFRTLAAVCAVLVLWSSGPVAIDTRLTDVTEARATGGMIALLPRAADAQMLTVVGGEPADELHLTLIDFGPDVSGRSGDDLARRLGDLMTRWAGEVKADVFGHATFSPGRPGECAVYLVGDSPELVDLRASVTEVSTQLYQLPPQHDPWVPHITAKYGVLEGELTYSGPVMFDRVRLRWAGETRDFALHPAG</sequence>
<evidence type="ECO:0008006" key="3">
    <source>
        <dbReference type="Google" id="ProtNLM"/>
    </source>
</evidence>
<proteinExistence type="predicted"/>
<organism evidence="1 2">
    <name type="scientific">Mycolicibacterium rhodesiae (strain NBB3)</name>
    <name type="common">Mycobacterium rhodesiae</name>
    <dbReference type="NCBI Taxonomy" id="710685"/>
    <lineage>
        <taxon>Bacteria</taxon>
        <taxon>Bacillati</taxon>
        <taxon>Actinomycetota</taxon>
        <taxon>Actinomycetes</taxon>
        <taxon>Mycobacteriales</taxon>
        <taxon>Mycobacteriaceae</taxon>
        <taxon>Mycolicibacterium</taxon>
    </lineage>
</organism>
<dbReference type="InterPro" id="IPR009097">
    <property type="entry name" value="Cyclic_Pdiesterase"/>
</dbReference>
<keyword evidence="2" id="KW-1185">Reference proteome</keyword>
<dbReference type="Gene3D" id="3.90.1140.10">
    <property type="entry name" value="Cyclic phosphodiesterase"/>
    <property type="match status" value="1"/>
</dbReference>
<evidence type="ECO:0000313" key="2">
    <source>
        <dbReference type="Proteomes" id="UP000005442"/>
    </source>
</evidence>
<dbReference type="Proteomes" id="UP000005442">
    <property type="component" value="Chromosome"/>
</dbReference>
<dbReference type="AlphaFoldDB" id="G8RIM1"/>
<dbReference type="STRING" id="710685.MycrhN_5454"/>
<dbReference type="KEGG" id="mrh:MycrhN_5454"/>
<evidence type="ECO:0000313" key="1">
    <source>
        <dbReference type="EMBL" id="AEV75928.1"/>
    </source>
</evidence>
<protein>
    <recommendedName>
        <fullName evidence="3">2'-5' RNA ligase</fullName>
    </recommendedName>
</protein>
<gene>
    <name evidence="1" type="ordered locus">MycrhN_5454</name>
</gene>
<dbReference type="EMBL" id="CP003169">
    <property type="protein sequence ID" value="AEV75928.1"/>
    <property type="molecule type" value="Genomic_DNA"/>
</dbReference>
<dbReference type="SUPFAM" id="SSF55144">
    <property type="entry name" value="LigT-like"/>
    <property type="match status" value="1"/>
</dbReference>
<name>G8RIM1_MYCRN</name>
<reference evidence="1 2" key="1">
    <citation type="submission" date="2011-12" db="EMBL/GenBank/DDBJ databases">
        <title>Complete sequence of Mycobacterium rhodesiae NBB3.</title>
        <authorList>
            <consortium name="US DOE Joint Genome Institute"/>
            <person name="Lucas S."/>
            <person name="Han J."/>
            <person name="Lapidus A."/>
            <person name="Cheng J.-F."/>
            <person name="Goodwin L."/>
            <person name="Pitluck S."/>
            <person name="Peters L."/>
            <person name="Mikhailova N."/>
            <person name="Gu W."/>
            <person name="Detter J.C."/>
            <person name="Han C."/>
            <person name="Tapia R."/>
            <person name="Land M."/>
            <person name="Hauser L."/>
            <person name="Kyrpides N."/>
            <person name="Ivanova N."/>
            <person name="Pagani I."/>
            <person name="Mattes T."/>
            <person name="Holmes A."/>
            <person name="Rutledge P."/>
            <person name="Paulsen I."/>
            <person name="Coleman N."/>
            <person name="Woyke T."/>
        </authorList>
    </citation>
    <scope>NUCLEOTIDE SEQUENCE [LARGE SCALE GENOMIC DNA]</scope>
    <source>
        <strain evidence="1 2">NBB3</strain>
    </source>
</reference>
<dbReference type="PATRIC" id="fig|710685.3.peg.5479"/>